<accession>A0ABR7EWJ5</accession>
<keyword evidence="6" id="KW-1185">Reference proteome</keyword>
<gene>
    <name evidence="5" type="ORF">H8S07_10690</name>
</gene>
<organism evidence="5 6">
    <name type="scientific">Dorea hominis</name>
    <dbReference type="NCBI Taxonomy" id="2763040"/>
    <lineage>
        <taxon>Bacteria</taxon>
        <taxon>Bacillati</taxon>
        <taxon>Bacillota</taxon>
        <taxon>Clostridia</taxon>
        <taxon>Lachnospirales</taxon>
        <taxon>Lachnospiraceae</taxon>
        <taxon>Dorea</taxon>
    </lineage>
</organism>
<dbReference type="PANTHER" id="PTHR34216">
    <property type="match status" value="1"/>
</dbReference>
<feature type="domain" description="NodB homology" evidence="4">
    <location>
        <begin position="209"/>
        <end position="365"/>
    </location>
</feature>
<dbReference type="CDD" id="cd10966">
    <property type="entry name" value="CE4_yadE_5s"/>
    <property type="match status" value="1"/>
</dbReference>
<dbReference type="Gene3D" id="3.20.20.370">
    <property type="entry name" value="Glycoside hydrolase/deacetylase"/>
    <property type="match status" value="1"/>
</dbReference>
<keyword evidence="1" id="KW-0732">Signal</keyword>
<dbReference type="PANTHER" id="PTHR34216:SF7">
    <property type="entry name" value="POLY-BETA-1,6-N-ACETYL-D-GLUCOSAMINE N-DEACETYLASE"/>
    <property type="match status" value="1"/>
</dbReference>
<proteinExistence type="predicted"/>
<reference evidence="5 6" key="1">
    <citation type="submission" date="2020-08" db="EMBL/GenBank/DDBJ databases">
        <title>Genome public.</title>
        <authorList>
            <person name="Liu C."/>
            <person name="Sun Q."/>
        </authorList>
    </citation>
    <scope>NUCLEOTIDE SEQUENCE [LARGE SCALE GENOMIC DNA]</scope>
    <source>
        <strain evidence="5 6">NSJ-36</strain>
    </source>
</reference>
<feature type="region of interest" description="Disordered" evidence="2">
    <location>
        <begin position="90"/>
        <end position="139"/>
    </location>
</feature>
<dbReference type="Proteomes" id="UP000647235">
    <property type="component" value="Unassembled WGS sequence"/>
</dbReference>
<evidence type="ECO:0000256" key="3">
    <source>
        <dbReference type="SAM" id="Phobius"/>
    </source>
</evidence>
<dbReference type="SUPFAM" id="SSF88713">
    <property type="entry name" value="Glycoside hydrolase/deacetylase"/>
    <property type="match status" value="1"/>
</dbReference>
<comment type="caution">
    <text evidence="5">The sequence shown here is derived from an EMBL/GenBank/DDBJ whole genome shotgun (WGS) entry which is preliminary data.</text>
</comment>
<keyword evidence="3" id="KW-0812">Transmembrane</keyword>
<dbReference type="Pfam" id="PF01522">
    <property type="entry name" value="Polysacc_deac_1"/>
    <property type="match status" value="1"/>
</dbReference>
<evidence type="ECO:0000256" key="2">
    <source>
        <dbReference type="SAM" id="MobiDB-lite"/>
    </source>
</evidence>
<dbReference type="InterPro" id="IPR011330">
    <property type="entry name" value="Glyco_hydro/deAcase_b/a-brl"/>
</dbReference>
<feature type="compositionally biased region" description="Polar residues" evidence="2">
    <location>
        <begin position="129"/>
        <end position="138"/>
    </location>
</feature>
<protein>
    <submittedName>
        <fullName evidence="5">Polysaccharide deacetylase family protein</fullName>
    </submittedName>
</protein>
<evidence type="ECO:0000313" key="5">
    <source>
        <dbReference type="EMBL" id="MBC5665724.1"/>
    </source>
</evidence>
<keyword evidence="3" id="KW-0472">Membrane</keyword>
<evidence type="ECO:0000259" key="4">
    <source>
        <dbReference type="PROSITE" id="PS51677"/>
    </source>
</evidence>
<feature type="compositionally biased region" description="Basic and acidic residues" evidence="2">
    <location>
        <begin position="90"/>
        <end position="128"/>
    </location>
</feature>
<feature type="region of interest" description="Disordered" evidence="2">
    <location>
        <begin position="1"/>
        <end position="46"/>
    </location>
</feature>
<name>A0ABR7EWJ5_9FIRM</name>
<evidence type="ECO:0000313" key="6">
    <source>
        <dbReference type="Proteomes" id="UP000647235"/>
    </source>
</evidence>
<feature type="transmembrane region" description="Helical" evidence="3">
    <location>
        <begin position="54"/>
        <end position="73"/>
    </location>
</feature>
<dbReference type="InterPro" id="IPR051398">
    <property type="entry name" value="Polysacch_Deacetylase"/>
</dbReference>
<dbReference type="PROSITE" id="PS51677">
    <property type="entry name" value="NODB"/>
    <property type="match status" value="1"/>
</dbReference>
<sequence length="365" mass="41553">MKHKHQRNKIQSNKTQSTHKQHNQNYSLSSSGHRRHNSRSAVSTQVRRQKRLRCVLTVILLILLAVLGAVIFYKQKVQKQERAQITATKQAKEKKAEEEKAKAAEQKAKAQEAAKKKAEEAKNSRFNKDVQTAENTATEQDHKTNGLSICMYHYVYDKNNPPKEQLNNNFIEVHDLEAELKYLTENNYYFPTWEEVRKYVKGELLLPKKSVVLTFDDGAYSFLNLGIPLFNKYKVPVTSFLIGNLEGKKKVKKYASEYMTFQSHSYNMHRGGGNIGHGGIFPVMNHNDAVADLQKSIRIGGNSDAFAYPYGDYNDSCIQAVKDAGFKCAVTTEYGRAKVGDDPLVLPRIRMLRGQSLDSFKKLVE</sequence>
<dbReference type="RefSeq" id="WP_186855998.1">
    <property type="nucleotide sequence ID" value="NZ_JACOOY010000014.1"/>
</dbReference>
<keyword evidence="3" id="KW-1133">Transmembrane helix</keyword>
<evidence type="ECO:0000256" key="1">
    <source>
        <dbReference type="ARBA" id="ARBA00022729"/>
    </source>
</evidence>
<dbReference type="InterPro" id="IPR002509">
    <property type="entry name" value="NODB_dom"/>
</dbReference>
<dbReference type="EMBL" id="JACOOY010000014">
    <property type="protein sequence ID" value="MBC5665724.1"/>
    <property type="molecule type" value="Genomic_DNA"/>
</dbReference>